<dbReference type="GO" id="GO:0008120">
    <property type="term" value="F:ceramide glucosyltransferase activity"/>
    <property type="evidence" value="ECO:0007669"/>
    <property type="project" value="TreeGrafter"/>
</dbReference>
<keyword evidence="5 11" id="KW-0808">Transferase</keyword>
<dbReference type="CDD" id="cd00761">
    <property type="entry name" value="Glyco_tranf_GTA_type"/>
    <property type="match status" value="1"/>
</dbReference>
<evidence type="ECO:0000256" key="1">
    <source>
        <dbReference type="ARBA" id="ARBA00004141"/>
    </source>
</evidence>
<feature type="transmembrane region" description="Helical" evidence="9">
    <location>
        <begin position="276"/>
        <end position="300"/>
    </location>
</feature>
<evidence type="ECO:0000256" key="2">
    <source>
        <dbReference type="ARBA" id="ARBA00004760"/>
    </source>
</evidence>
<feature type="transmembrane region" description="Helical" evidence="9">
    <location>
        <begin position="349"/>
        <end position="371"/>
    </location>
</feature>
<keyword evidence="4" id="KW-0328">Glycosyltransferase</keyword>
<evidence type="ECO:0000256" key="6">
    <source>
        <dbReference type="ARBA" id="ARBA00022692"/>
    </source>
</evidence>
<dbReference type="GO" id="GO:0016020">
    <property type="term" value="C:membrane"/>
    <property type="evidence" value="ECO:0007669"/>
    <property type="project" value="UniProtKB-SubCell"/>
</dbReference>
<evidence type="ECO:0000256" key="9">
    <source>
        <dbReference type="SAM" id="Phobius"/>
    </source>
</evidence>
<dbReference type="EMBL" id="CP037920">
    <property type="protein sequence ID" value="QDT94642.1"/>
    <property type="molecule type" value="Genomic_DNA"/>
</dbReference>
<keyword evidence="8 9" id="KW-0472">Membrane</keyword>
<sequence>MFVLATLSSICLLSFALLYVYWGQRCIRLYQNQTSNPDYTPVASVILSVRGNDPFLTDCLEGLLNQDYPNYTVKIVVDHITDPAWKLVDQYLQNQRHSHCEVTVRENHSGGCGLKNASLVQALSELDDDVEVVAWLDSDVVPHQSWLRDLVAPLQDPQVGVTSGIRWYAPRDTNIGTLVRHAWNAAAVIQVLSLEIAWGGSIALSRAVFKNPHLQNSFSKMMWEDSGLKSIASELNKELAFAPAATMVNAESTSFSSCFQFITRQLLNARFYHAKWSFIATVGLTTAIAQTMLILLAMLFLTQGNLLWAGISAGVLVFTGVCVTAIIYRMSSLIHQLVRDRGEEFQRRPLRTAAVLWLTIYVYCAALITAIRTKTIDWRGVSYHVPSPFEVQITHYEPYRKPIALTEQLELENISL</sequence>
<dbReference type="Gene3D" id="3.90.550.10">
    <property type="entry name" value="Spore Coat Polysaccharide Biosynthesis Protein SpsA, Chain A"/>
    <property type="match status" value="1"/>
</dbReference>
<dbReference type="InterPro" id="IPR029044">
    <property type="entry name" value="Nucleotide-diphossugar_trans"/>
</dbReference>
<evidence type="ECO:0000256" key="3">
    <source>
        <dbReference type="ARBA" id="ARBA00004991"/>
    </source>
</evidence>
<feature type="transmembrane region" description="Helical" evidence="9">
    <location>
        <begin position="306"/>
        <end position="328"/>
    </location>
</feature>
<name>A0A517VNP4_9PLAN</name>
<dbReference type="AlphaFoldDB" id="A0A517VNP4"/>
<protein>
    <submittedName>
        <fullName evidence="11">N-glycosyltransferase</fullName>
    </submittedName>
</protein>
<dbReference type="KEGG" id="gaw:V144x_00730"/>
<dbReference type="GO" id="GO:0006679">
    <property type="term" value="P:glucosylceramide biosynthetic process"/>
    <property type="evidence" value="ECO:0007669"/>
    <property type="project" value="TreeGrafter"/>
</dbReference>
<dbReference type="InterPro" id="IPR001173">
    <property type="entry name" value="Glyco_trans_2-like"/>
</dbReference>
<accession>A0A517VNP4</accession>
<reference evidence="11 12" key="1">
    <citation type="submission" date="2019-03" db="EMBL/GenBank/DDBJ databases">
        <title>Deep-cultivation of Planctomycetes and their phenomic and genomic characterization uncovers novel biology.</title>
        <authorList>
            <person name="Wiegand S."/>
            <person name="Jogler M."/>
            <person name="Boedeker C."/>
            <person name="Pinto D."/>
            <person name="Vollmers J."/>
            <person name="Rivas-Marin E."/>
            <person name="Kohn T."/>
            <person name="Peeters S.H."/>
            <person name="Heuer A."/>
            <person name="Rast P."/>
            <person name="Oberbeckmann S."/>
            <person name="Bunk B."/>
            <person name="Jeske O."/>
            <person name="Meyerdierks A."/>
            <person name="Storesund J.E."/>
            <person name="Kallscheuer N."/>
            <person name="Luecker S."/>
            <person name="Lage O.M."/>
            <person name="Pohl T."/>
            <person name="Merkel B.J."/>
            <person name="Hornburger P."/>
            <person name="Mueller R.-W."/>
            <person name="Bruemmer F."/>
            <person name="Labrenz M."/>
            <person name="Spormann A.M."/>
            <person name="Op den Camp H."/>
            <person name="Overmann J."/>
            <person name="Amann R."/>
            <person name="Jetten M.S.M."/>
            <person name="Mascher T."/>
            <person name="Medema M.H."/>
            <person name="Devos D.P."/>
            <person name="Kaster A.-K."/>
            <person name="Ovreas L."/>
            <person name="Rohde M."/>
            <person name="Galperin M.Y."/>
            <person name="Jogler C."/>
        </authorList>
    </citation>
    <scope>NUCLEOTIDE SEQUENCE [LARGE SCALE GENOMIC DNA]</scope>
    <source>
        <strain evidence="11 12">V144</strain>
    </source>
</reference>
<evidence type="ECO:0000313" key="11">
    <source>
        <dbReference type="EMBL" id="QDT94642.1"/>
    </source>
</evidence>
<dbReference type="PANTHER" id="PTHR12726">
    <property type="entry name" value="CERAMIDE GLUCOSYLTRANSFERASE"/>
    <property type="match status" value="1"/>
</dbReference>
<evidence type="ECO:0000313" key="12">
    <source>
        <dbReference type="Proteomes" id="UP000318704"/>
    </source>
</evidence>
<dbReference type="PANTHER" id="PTHR12726:SF0">
    <property type="entry name" value="CERAMIDE GLUCOSYLTRANSFERASE"/>
    <property type="match status" value="1"/>
</dbReference>
<dbReference type="InterPro" id="IPR025993">
    <property type="entry name" value="Ceramide_glucosylTrfase"/>
</dbReference>
<dbReference type="Pfam" id="PF00535">
    <property type="entry name" value="Glycos_transf_2"/>
    <property type="match status" value="1"/>
</dbReference>
<comment type="pathway">
    <text evidence="2">Lipid metabolism; sphingolipid metabolism.</text>
</comment>
<comment type="pathway">
    <text evidence="3">Sphingolipid metabolism.</text>
</comment>
<proteinExistence type="predicted"/>
<evidence type="ECO:0000256" key="7">
    <source>
        <dbReference type="ARBA" id="ARBA00022989"/>
    </source>
</evidence>
<dbReference type="RefSeq" id="WP_144979687.1">
    <property type="nucleotide sequence ID" value="NZ_CP037920.1"/>
</dbReference>
<evidence type="ECO:0000259" key="10">
    <source>
        <dbReference type="Pfam" id="PF00535"/>
    </source>
</evidence>
<keyword evidence="6 9" id="KW-0812">Transmembrane</keyword>
<dbReference type="Proteomes" id="UP000318704">
    <property type="component" value="Chromosome"/>
</dbReference>
<gene>
    <name evidence="11" type="ORF">V144x_00730</name>
</gene>
<evidence type="ECO:0000256" key="4">
    <source>
        <dbReference type="ARBA" id="ARBA00022676"/>
    </source>
</evidence>
<feature type="domain" description="Glycosyltransferase 2-like" evidence="10">
    <location>
        <begin position="44"/>
        <end position="182"/>
    </location>
</feature>
<evidence type="ECO:0000256" key="5">
    <source>
        <dbReference type="ARBA" id="ARBA00022679"/>
    </source>
</evidence>
<keyword evidence="7 9" id="KW-1133">Transmembrane helix</keyword>
<organism evidence="11 12">
    <name type="scientific">Gimesia aquarii</name>
    <dbReference type="NCBI Taxonomy" id="2527964"/>
    <lineage>
        <taxon>Bacteria</taxon>
        <taxon>Pseudomonadati</taxon>
        <taxon>Planctomycetota</taxon>
        <taxon>Planctomycetia</taxon>
        <taxon>Planctomycetales</taxon>
        <taxon>Planctomycetaceae</taxon>
        <taxon>Gimesia</taxon>
    </lineage>
</organism>
<comment type="subcellular location">
    <subcellularLocation>
        <location evidence="1">Membrane</location>
        <topology evidence="1">Multi-pass membrane protein</topology>
    </subcellularLocation>
</comment>
<evidence type="ECO:0000256" key="8">
    <source>
        <dbReference type="ARBA" id="ARBA00023136"/>
    </source>
</evidence>
<dbReference type="SUPFAM" id="SSF53448">
    <property type="entry name" value="Nucleotide-diphospho-sugar transferases"/>
    <property type="match status" value="1"/>
</dbReference>